<dbReference type="EMBL" id="JABSTR010000004">
    <property type="protein sequence ID" value="KAH9366832.1"/>
    <property type="molecule type" value="Genomic_DNA"/>
</dbReference>
<evidence type="ECO:0000313" key="3">
    <source>
        <dbReference type="Proteomes" id="UP000821853"/>
    </source>
</evidence>
<feature type="domain" description="DDE-1" evidence="1">
    <location>
        <begin position="1"/>
        <end position="66"/>
    </location>
</feature>
<dbReference type="Pfam" id="PF03184">
    <property type="entry name" value="DDE_1"/>
    <property type="match status" value="1"/>
</dbReference>
<sequence>MLPPNTSSALQPMDEGVIKNMKLHYRSRLRNCVDSDKSYVRDVLSAISILSDAWRAVTQDTIRNCFRHAGFVVGCEVKDSDTVQNRTAEIAPAAASDIFDDLRASGVDAGAATFGDFTNTDSAVLPCAEFDDHEIVRQVIAKPAQVGSDSEDDVLTVPEASNTDLPRAHTVLSAYCDE</sequence>
<dbReference type="OMA" id="AEFDDHE"/>
<keyword evidence="3" id="KW-1185">Reference proteome</keyword>
<dbReference type="Proteomes" id="UP000821853">
    <property type="component" value="Chromosome 2"/>
</dbReference>
<proteinExistence type="predicted"/>
<dbReference type="OrthoDB" id="6494571at2759"/>
<reference evidence="2 3" key="1">
    <citation type="journal article" date="2020" name="Cell">
        <title>Large-Scale Comparative Analyses of Tick Genomes Elucidate Their Genetic Diversity and Vector Capacities.</title>
        <authorList>
            <consortium name="Tick Genome and Microbiome Consortium (TIGMIC)"/>
            <person name="Jia N."/>
            <person name="Wang J."/>
            <person name="Shi W."/>
            <person name="Du L."/>
            <person name="Sun Y."/>
            <person name="Zhan W."/>
            <person name="Jiang J.F."/>
            <person name="Wang Q."/>
            <person name="Zhang B."/>
            <person name="Ji P."/>
            <person name="Bell-Sakyi L."/>
            <person name="Cui X.M."/>
            <person name="Yuan T.T."/>
            <person name="Jiang B.G."/>
            <person name="Yang W.F."/>
            <person name="Lam T.T."/>
            <person name="Chang Q.C."/>
            <person name="Ding S.J."/>
            <person name="Wang X.J."/>
            <person name="Zhu J.G."/>
            <person name="Ruan X.D."/>
            <person name="Zhao L."/>
            <person name="Wei J.T."/>
            <person name="Ye R.Z."/>
            <person name="Que T.C."/>
            <person name="Du C.H."/>
            <person name="Zhou Y.H."/>
            <person name="Cheng J.X."/>
            <person name="Dai P.F."/>
            <person name="Guo W.B."/>
            <person name="Han X.H."/>
            <person name="Huang E.J."/>
            <person name="Li L.F."/>
            <person name="Wei W."/>
            <person name="Gao Y.C."/>
            <person name="Liu J.Z."/>
            <person name="Shao H.Z."/>
            <person name="Wang X."/>
            <person name="Wang C.C."/>
            <person name="Yang T.C."/>
            <person name="Huo Q.B."/>
            <person name="Li W."/>
            <person name="Chen H.Y."/>
            <person name="Chen S.E."/>
            <person name="Zhou L.G."/>
            <person name="Ni X.B."/>
            <person name="Tian J.H."/>
            <person name="Sheng Y."/>
            <person name="Liu T."/>
            <person name="Pan Y.S."/>
            <person name="Xia L.Y."/>
            <person name="Li J."/>
            <person name="Zhao F."/>
            <person name="Cao W.C."/>
        </authorList>
    </citation>
    <scope>NUCLEOTIDE SEQUENCE [LARGE SCALE GENOMIC DNA]</scope>
    <source>
        <strain evidence="2">HaeL-2018</strain>
    </source>
</reference>
<dbReference type="AlphaFoldDB" id="A0A9J6FWS9"/>
<protein>
    <recommendedName>
        <fullName evidence="1">DDE-1 domain-containing protein</fullName>
    </recommendedName>
</protein>
<organism evidence="2 3">
    <name type="scientific">Haemaphysalis longicornis</name>
    <name type="common">Bush tick</name>
    <dbReference type="NCBI Taxonomy" id="44386"/>
    <lineage>
        <taxon>Eukaryota</taxon>
        <taxon>Metazoa</taxon>
        <taxon>Ecdysozoa</taxon>
        <taxon>Arthropoda</taxon>
        <taxon>Chelicerata</taxon>
        <taxon>Arachnida</taxon>
        <taxon>Acari</taxon>
        <taxon>Parasitiformes</taxon>
        <taxon>Ixodida</taxon>
        <taxon>Ixodoidea</taxon>
        <taxon>Ixodidae</taxon>
        <taxon>Haemaphysalinae</taxon>
        <taxon>Haemaphysalis</taxon>
    </lineage>
</organism>
<dbReference type="GO" id="GO:0003676">
    <property type="term" value="F:nucleic acid binding"/>
    <property type="evidence" value="ECO:0007669"/>
    <property type="project" value="InterPro"/>
</dbReference>
<dbReference type="VEuPathDB" id="VectorBase:HLOH_053317"/>
<accession>A0A9J6FWS9</accession>
<gene>
    <name evidence="2" type="ORF">HPB48_008828</name>
</gene>
<dbReference type="InterPro" id="IPR004875">
    <property type="entry name" value="DDE_SF_endonuclease_dom"/>
</dbReference>
<comment type="caution">
    <text evidence="2">The sequence shown here is derived from an EMBL/GenBank/DDBJ whole genome shotgun (WGS) entry which is preliminary data.</text>
</comment>
<evidence type="ECO:0000259" key="1">
    <source>
        <dbReference type="Pfam" id="PF03184"/>
    </source>
</evidence>
<evidence type="ECO:0000313" key="2">
    <source>
        <dbReference type="EMBL" id="KAH9366832.1"/>
    </source>
</evidence>
<name>A0A9J6FWS9_HAELO</name>